<evidence type="ECO:0000259" key="18">
    <source>
        <dbReference type="PROSITE" id="PS50857"/>
    </source>
</evidence>
<dbReference type="InterPro" id="IPR036257">
    <property type="entry name" value="Cyt_c_oxidase_su2_TM_sf"/>
</dbReference>
<evidence type="ECO:0000313" key="21">
    <source>
        <dbReference type="Proteomes" id="UP000588068"/>
    </source>
</evidence>
<evidence type="ECO:0000256" key="3">
    <source>
        <dbReference type="ARBA" id="ARBA00022448"/>
    </source>
</evidence>
<feature type="domain" description="Cytochrome oxidase subunit II transmembrane region profile" evidence="19">
    <location>
        <begin position="25"/>
        <end position="120"/>
    </location>
</feature>
<dbReference type="Gene3D" id="2.60.40.420">
    <property type="entry name" value="Cupredoxins - blue copper proteins"/>
    <property type="match status" value="1"/>
</dbReference>
<dbReference type="PANTHER" id="PTHR22888">
    <property type="entry name" value="CYTOCHROME C OXIDASE, SUBUNIT II"/>
    <property type="match status" value="1"/>
</dbReference>
<dbReference type="Pfam" id="PF00116">
    <property type="entry name" value="COX2"/>
    <property type="match status" value="1"/>
</dbReference>
<evidence type="ECO:0000256" key="11">
    <source>
        <dbReference type="ARBA" id="ARBA00023136"/>
    </source>
</evidence>
<keyword evidence="7" id="KW-1278">Translocase</keyword>
<proteinExistence type="inferred from homology"/>
<comment type="catalytic activity">
    <reaction evidence="13 15">
        <text>4 Fe(II)-[cytochrome c] + O2 + 8 H(+)(in) = 4 Fe(III)-[cytochrome c] + 2 H2O + 4 H(+)(out)</text>
        <dbReference type="Rhea" id="RHEA:11436"/>
        <dbReference type="Rhea" id="RHEA-COMP:10350"/>
        <dbReference type="Rhea" id="RHEA-COMP:14399"/>
        <dbReference type="ChEBI" id="CHEBI:15377"/>
        <dbReference type="ChEBI" id="CHEBI:15378"/>
        <dbReference type="ChEBI" id="CHEBI:15379"/>
        <dbReference type="ChEBI" id="CHEBI:29033"/>
        <dbReference type="ChEBI" id="CHEBI:29034"/>
        <dbReference type="EC" id="7.1.1.9"/>
    </reaction>
</comment>
<keyword evidence="5 14" id="KW-0812">Transmembrane</keyword>
<dbReference type="GO" id="GO:0004129">
    <property type="term" value="F:cytochrome-c oxidase activity"/>
    <property type="evidence" value="ECO:0007669"/>
    <property type="project" value="UniProtKB-EC"/>
</dbReference>
<dbReference type="EC" id="7.1.1.9" evidence="15"/>
<keyword evidence="11 16" id="KW-0472">Membrane</keyword>
<dbReference type="NCBIfam" id="TIGR02866">
    <property type="entry name" value="CoxB"/>
    <property type="match status" value="1"/>
</dbReference>
<evidence type="ECO:0000256" key="4">
    <source>
        <dbReference type="ARBA" id="ARBA00022660"/>
    </source>
</evidence>
<dbReference type="PROSITE" id="PS51257">
    <property type="entry name" value="PROKAR_LIPOPROTEIN"/>
    <property type="match status" value="1"/>
</dbReference>
<sequence>MSKILKYAAASVAASVMACLPVGAALAAWDLNMPVGVTELSRDIHGLHMLIFWICVIIAFAVFGMMIYSIVKFRHSQGAVPAKFDHSTRAEIVWTIIPVAILVGMAIPAAETLIRIEDTRNSELTIKVTGYQWKWQYEYLDQKVSFFSTLARDSDAARQLDSGIDPQTVEHYLLNVDKPLVVPEDTKVRVLLTSADVIHAWWVPAFGMKKDAIPGFVNELWFNAEEPGIYRGQCAELCGRDHGFMPVVVDVRPKAEYEAWLKAQQGGESAPAQAAVEKINDGAATEVVAKAE</sequence>
<evidence type="ECO:0000256" key="9">
    <source>
        <dbReference type="ARBA" id="ARBA00022989"/>
    </source>
</evidence>
<protein>
    <recommendedName>
        <fullName evidence="15">Cytochrome c oxidase subunit 2</fullName>
        <ecNumber evidence="15">7.1.1.9</ecNumber>
    </recommendedName>
</protein>
<feature type="transmembrane region" description="Helical" evidence="16">
    <location>
        <begin position="92"/>
        <end position="110"/>
    </location>
</feature>
<dbReference type="RefSeq" id="WP_184331157.1">
    <property type="nucleotide sequence ID" value="NZ_JACHHZ010000002.1"/>
</dbReference>
<dbReference type="AlphaFoldDB" id="A0A841HL72"/>
<dbReference type="EMBL" id="JACHHZ010000002">
    <property type="protein sequence ID" value="MBB6093109.1"/>
    <property type="molecule type" value="Genomic_DNA"/>
</dbReference>
<dbReference type="PROSITE" id="PS00078">
    <property type="entry name" value="COX2"/>
    <property type="match status" value="1"/>
</dbReference>
<keyword evidence="8 14" id="KW-0249">Electron transport</keyword>
<keyword evidence="6 15" id="KW-0479">Metal-binding</keyword>
<evidence type="ECO:0000259" key="19">
    <source>
        <dbReference type="PROSITE" id="PS50999"/>
    </source>
</evidence>
<evidence type="ECO:0000256" key="2">
    <source>
        <dbReference type="ARBA" id="ARBA00007866"/>
    </source>
</evidence>
<evidence type="ECO:0000256" key="16">
    <source>
        <dbReference type="SAM" id="Phobius"/>
    </source>
</evidence>
<keyword evidence="10 15" id="KW-0186">Copper</keyword>
<dbReference type="Gene3D" id="1.10.287.90">
    <property type="match status" value="1"/>
</dbReference>
<comment type="caution">
    <text evidence="20">The sequence shown here is derived from an EMBL/GenBank/DDBJ whole genome shotgun (WGS) entry which is preliminary data.</text>
</comment>
<dbReference type="InterPro" id="IPR002429">
    <property type="entry name" value="CcO_II-like_C"/>
</dbReference>
<evidence type="ECO:0000256" key="12">
    <source>
        <dbReference type="ARBA" id="ARBA00024688"/>
    </source>
</evidence>
<dbReference type="SUPFAM" id="SSF49503">
    <property type="entry name" value="Cupredoxins"/>
    <property type="match status" value="1"/>
</dbReference>
<dbReference type="PROSITE" id="PS50857">
    <property type="entry name" value="COX2_CUA"/>
    <property type="match status" value="1"/>
</dbReference>
<evidence type="ECO:0000256" key="17">
    <source>
        <dbReference type="SAM" id="SignalP"/>
    </source>
</evidence>
<comment type="subcellular location">
    <subcellularLocation>
        <location evidence="14">Cell membrane</location>
        <topology evidence="14">Multi-pass membrane protein</topology>
    </subcellularLocation>
    <subcellularLocation>
        <location evidence="1">Membrane</location>
        <topology evidence="1">Multi-pass membrane protein</topology>
    </subcellularLocation>
</comment>
<organism evidence="20 21">
    <name type="scientific">Povalibacter uvarum</name>
    <dbReference type="NCBI Taxonomy" id="732238"/>
    <lineage>
        <taxon>Bacteria</taxon>
        <taxon>Pseudomonadati</taxon>
        <taxon>Pseudomonadota</taxon>
        <taxon>Gammaproteobacteria</taxon>
        <taxon>Steroidobacterales</taxon>
        <taxon>Steroidobacteraceae</taxon>
        <taxon>Povalibacter</taxon>
    </lineage>
</organism>
<evidence type="ECO:0000256" key="15">
    <source>
        <dbReference type="RuleBase" id="RU004024"/>
    </source>
</evidence>
<dbReference type="GO" id="GO:0042773">
    <property type="term" value="P:ATP synthesis coupled electron transport"/>
    <property type="evidence" value="ECO:0007669"/>
    <property type="project" value="TreeGrafter"/>
</dbReference>
<feature type="signal peptide" evidence="17">
    <location>
        <begin position="1"/>
        <end position="27"/>
    </location>
</feature>
<accession>A0A841HL72</accession>
<evidence type="ECO:0000256" key="8">
    <source>
        <dbReference type="ARBA" id="ARBA00022982"/>
    </source>
</evidence>
<evidence type="ECO:0000256" key="6">
    <source>
        <dbReference type="ARBA" id="ARBA00022723"/>
    </source>
</evidence>
<dbReference type="Proteomes" id="UP000588068">
    <property type="component" value="Unassembled WGS sequence"/>
</dbReference>
<dbReference type="InterPro" id="IPR014222">
    <property type="entry name" value="Cyt_c_oxidase_su2"/>
</dbReference>
<evidence type="ECO:0000256" key="13">
    <source>
        <dbReference type="ARBA" id="ARBA00047816"/>
    </source>
</evidence>
<dbReference type="InterPro" id="IPR045187">
    <property type="entry name" value="CcO_II"/>
</dbReference>
<reference evidence="20 21" key="1">
    <citation type="submission" date="2020-08" db="EMBL/GenBank/DDBJ databases">
        <title>Genomic Encyclopedia of Type Strains, Phase IV (KMG-IV): sequencing the most valuable type-strain genomes for metagenomic binning, comparative biology and taxonomic classification.</title>
        <authorList>
            <person name="Goeker M."/>
        </authorList>
    </citation>
    <scope>NUCLEOTIDE SEQUENCE [LARGE SCALE GENOMIC DNA]</scope>
    <source>
        <strain evidence="20 21">DSM 26723</strain>
    </source>
</reference>
<dbReference type="PROSITE" id="PS50999">
    <property type="entry name" value="COX2_TM"/>
    <property type="match status" value="1"/>
</dbReference>
<evidence type="ECO:0000256" key="1">
    <source>
        <dbReference type="ARBA" id="ARBA00004141"/>
    </source>
</evidence>
<keyword evidence="4 14" id="KW-0679">Respiratory chain</keyword>
<comment type="similarity">
    <text evidence="2 14">Belongs to the cytochrome c oxidase subunit 2 family.</text>
</comment>
<keyword evidence="9 16" id="KW-1133">Transmembrane helix</keyword>
<feature type="chain" id="PRO_5032808283" description="Cytochrome c oxidase subunit 2" evidence="17">
    <location>
        <begin position="28"/>
        <end position="292"/>
    </location>
</feature>
<evidence type="ECO:0000256" key="5">
    <source>
        <dbReference type="ARBA" id="ARBA00022692"/>
    </source>
</evidence>
<dbReference type="PANTHER" id="PTHR22888:SF9">
    <property type="entry name" value="CYTOCHROME C OXIDASE SUBUNIT 2"/>
    <property type="match status" value="1"/>
</dbReference>
<gene>
    <name evidence="20" type="ORF">HNQ60_001987</name>
</gene>
<dbReference type="InterPro" id="IPR001505">
    <property type="entry name" value="Copper_CuA"/>
</dbReference>
<evidence type="ECO:0000256" key="14">
    <source>
        <dbReference type="RuleBase" id="RU000456"/>
    </source>
</evidence>
<evidence type="ECO:0000256" key="10">
    <source>
        <dbReference type="ARBA" id="ARBA00023008"/>
    </source>
</evidence>
<feature type="domain" description="Cytochrome oxidase subunit II copper A binding" evidence="18">
    <location>
        <begin position="121"/>
        <end position="263"/>
    </location>
</feature>
<dbReference type="Pfam" id="PF02790">
    <property type="entry name" value="COX2_TM"/>
    <property type="match status" value="1"/>
</dbReference>
<dbReference type="GO" id="GO:0016491">
    <property type="term" value="F:oxidoreductase activity"/>
    <property type="evidence" value="ECO:0007669"/>
    <property type="project" value="InterPro"/>
</dbReference>
<dbReference type="InterPro" id="IPR011759">
    <property type="entry name" value="Cyt_c_oxidase_su2_TM_dom"/>
</dbReference>
<comment type="cofactor">
    <cofactor evidence="15">
        <name>Cu cation</name>
        <dbReference type="ChEBI" id="CHEBI:23378"/>
    </cofactor>
    <text evidence="15">Binds a copper A center.</text>
</comment>
<dbReference type="SUPFAM" id="SSF81464">
    <property type="entry name" value="Cytochrome c oxidase subunit II-like, transmembrane region"/>
    <property type="match status" value="1"/>
</dbReference>
<evidence type="ECO:0000256" key="7">
    <source>
        <dbReference type="ARBA" id="ARBA00022967"/>
    </source>
</evidence>
<feature type="transmembrane region" description="Helical" evidence="16">
    <location>
        <begin position="51"/>
        <end position="71"/>
    </location>
</feature>
<dbReference type="PRINTS" id="PR01166">
    <property type="entry name" value="CYCOXIDASEII"/>
</dbReference>
<comment type="function">
    <text evidence="12 15">Subunits I and II form the functional core of the enzyme complex. Electrons originating in cytochrome c are transferred via heme a and Cu(A) to the binuclear center formed by heme a3 and Cu(B).</text>
</comment>
<dbReference type="GO" id="GO:0005886">
    <property type="term" value="C:plasma membrane"/>
    <property type="evidence" value="ECO:0007669"/>
    <property type="project" value="UniProtKB-SubCell"/>
</dbReference>
<dbReference type="GO" id="GO:0005507">
    <property type="term" value="F:copper ion binding"/>
    <property type="evidence" value="ECO:0007669"/>
    <property type="project" value="InterPro"/>
</dbReference>
<keyword evidence="21" id="KW-1185">Reference proteome</keyword>
<keyword evidence="3 14" id="KW-0813">Transport</keyword>
<evidence type="ECO:0000313" key="20">
    <source>
        <dbReference type="EMBL" id="MBB6093109.1"/>
    </source>
</evidence>
<keyword evidence="17" id="KW-0732">Signal</keyword>
<name>A0A841HL72_9GAMM</name>
<dbReference type="InterPro" id="IPR008972">
    <property type="entry name" value="Cupredoxin"/>
</dbReference>